<comment type="similarity">
    <text evidence="1">Belongs to the peptidase S51 family.</text>
</comment>
<accession>A0ABQ2WLX4</accession>
<protein>
    <submittedName>
        <fullName evidence="5">Peptidase E</fullName>
    </submittedName>
</protein>
<name>A0ABQ2WLX4_9ALTE</name>
<evidence type="ECO:0000256" key="3">
    <source>
        <dbReference type="ARBA" id="ARBA00022801"/>
    </source>
</evidence>
<dbReference type="InterPro" id="IPR005320">
    <property type="entry name" value="Peptidase_S51"/>
</dbReference>
<keyword evidence="3" id="KW-0378">Hydrolase</keyword>
<evidence type="ECO:0000256" key="2">
    <source>
        <dbReference type="ARBA" id="ARBA00022670"/>
    </source>
</evidence>
<keyword evidence="2" id="KW-0645">Protease</keyword>
<dbReference type="SUPFAM" id="SSF52317">
    <property type="entry name" value="Class I glutamine amidotransferase-like"/>
    <property type="match status" value="1"/>
</dbReference>
<dbReference type="NCBIfam" id="NF003642">
    <property type="entry name" value="PRK05282.1"/>
    <property type="match status" value="1"/>
</dbReference>
<evidence type="ECO:0000256" key="4">
    <source>
        <dbReference type="ARBA" id="ARBA00022825"/>
    </source>
</evidence>
<evidence type="ECO:0000313" key="6">
    <source>
        <dbReference type="Proteomes" id="UP000634667"/>
    </source>
</evidence>
<evidence type="ECO:0000256" key="1">
    <source>
        <dbReference type="ARBA" id="ARBA00006534"/>
    </source>
</evidence>
<dbReference type="EMBL" id="BMYR01000004">
    <property type="protein sequence ID" value="GGW58027.1"/>
    <property type="molecule type" value="Genomic_DNA"/>
</dbReference>
<dbReference type="CDD" id="cd03146">
    <property type="entry name" value="GAT1_Peptidase_E"/>
    <property type="match status" value="1"/>
</dbReference>
<dbReference type="Proteomes" id="UP000634667">
    <property type="component" value="Unassembled WGS sequence"/>
</dbReference>
<sequence>MKLLLLSSSRAQNSAYMAPNLAWIAQHLQGINNVVFIPYADVSGNYDGYVNKVQQALASLPLTVNGLHQFSCAKTAITEAQAVMVGGGNTFALLHKLYQLDVLTTLRQRVCSGLPYIGWSAGANIAGASISTTNDMPIIEPPSFRALQCLNLQLNPHYTDFVPADFHGETRDMRLAEFMTLQPQMPIIGLPEGTALQYINKQITVLGAAGAFWFLAGQKTPLTGNALLPQDYQALLTSP</sequence>
<dbReference type="PANTHER" id="PTHR20842">
    <property type="entry name" value="PROTEASE S51 ALPHA-ASPARTYL DIPEPTIDASE"/>
    <property type="match status" value="1"/>
</dbReference>
<reference evidence="6" key="1">
    <citation type="journal article" date="2019" name="Int. J. Syst. Evol. Microbiol.">
        <title>The Global Catalogue of Microorganisms (GCM) 10K type strain sequencing project: providing services to taxonomists for standard genome sequencing and annotation.</title>
        <authorList>
            <consortium name="The Broad Institute Genomics Platform"/>
            <consortium name="The Broad Institute Genome Sequencing Center for Infectious Disease"/>
            <person name="Wu L."/>
            <person name="Ma J."/>
        </authorList>
    </citation>
    <scope>NUCLEOTIDE SEQUENCE [LARGE SCALE GENOMIC DNA]</scope>
    <source>
        <strain evidence="6">KCTC 23723</strain>
    </source>
</reference>
<organism evidence="5 6">
    <name type="scientific">Alishewanella tabrizica</name>
    <dbReference type="NCBI Taxonomy" id="671278"/>
    <lineage>
        <taxon>Bacteria</taxon>
        <taxon>Pseudomonadati</taxon>
        <taxon>Pseudomonadota</taxon>
        <taxon>Gammaproteobacteria</taxon>
        <taxon>Alteromonadales</taxon>
        <taxon>Alteromonadaceae</taxon>
        <taxon>Alishewanella</taxon>
    </lineage>
</organism>
<dbReference type="PANTHER" id="PTHR20842:SF0">
    <property type="entry name" value="ALPHA-ASPARTYL DIPEPTIDASE"/>
    <property type="match status" value="1"/>
</dbReference>
<proteinExistence type="inferred from homology"/>
<dbReference type="InterPro" id="IPR029062">
    <property type="entry name" value="Class_I_gatase-like"/>
</dbReference>
<evidence type="ECO:0000313" key="5">
    <source>
        <dbReference type="EMBL" id="GGW58027.1"/>
    </source>
</evidence>
<dbReference type="Pfam" id="PF03575">
    <property type="entry name" value="Peptidase_S51"/>
    <property type="match status" value="1"/>
</dbReference>
<gene>
    <name evidence="5" type="primary">pepE</name>
    <name evidence="5" type="ORF">GCM10008111_12740</name>
</gene>
<keyword evidence="6" id="KW-1185">Reference proteome</keyword>
<comment type="caution">
    <text evidence="5">The sequence shown here is derived from an EMBL/GenBank/DDBJ whole genome shotgun (WGS) entry which is preliminary data.</text>
</comment>
<dbReference type="RefSeq" id="WP_189481649.1">
    <property type="nucleotide sequence ID" value="NZ_BMYR01000004.1"/>
</dbReference>
<dbReference type="Gene3D" id="3.40.50.880">
    <property type="match status" value="1"/>
</dbReference>
<keyword evidence="4" id="KW-0720">Serine protease</keyword>